<feature type="transmembrane region" description="Helical" evidence="1">
    <location>
        <begin position="155"/>
        <end position="175"/>
    </location>
</feature>
<reference evidence="3" key="1">
    <citation type="submission" date="2009-09" db="EMBL/GenBank/DDBJ databases">
        <title>The complete genome of Kribbella flavida DSM 17836.</title>
        <authorList>
            <consortium name="US DOE Joint Genome Institute (JGI-PGF)"/>
            <person name="Lucas S."/>
            <person name="Copeland A."/>
            <person name="Lapidus A."/>
            <person name="Glavina del Rio T."/>
            <person name="Dalin E."/>
            <person name="Tice H."/>
            <person name="Bruce D."/>
            <person name="Goodwin L."/>
            <person name="Pitluck S."/>
            <person name="Kyrpides N."/>
            <person name="Mavromatis K."/>
            <person name="Ivanova N."/>
            <person name="Saunders E."/>
            <person name="Brettin T."/>
            <person name="Detter J.C."/>
            <person name="Han C."/>
            <person name="Larimer F."/>
            <person name="Land M."/>
            <person name="Hauser L."/>
            <person name="Markowitz V."/>
            <person name="Cheng J.-F."/>
            <person name="Hugenholtz P."/>
            <person name="Woyke T."/>
            <person name="Wu D."/>
            <person name="Pukall R."/>
            <person name="Klenk H.-P."/>
            <person name="Eisen J.A."/>
        </authorList>
    </citation>
    <scope>NUCLEOTIDE SEQUENCE [LARGE SCALE GENOMIC DNA]</scope>
    <source>
        <strain evidence="3">DSM 17836 / JCM 10339 / NBRC 14399</strain>
    </source>
</reference>
<feature type="transmembrane region" description="Helical" evidence="1">
    <location>
        <begin position="69"/>
        <end position="87"/>
    </location>
</feature>
<organism evidence="2 3">
    <name type="scientific">Kribbella flavida (strain DSM 17836 / JCM 10339 / NBRC 14399)</name>
    <dbReference type="NCBI Taxonomy" id="479435"/>
    <lineage>
        <taxon>Bacteria</taxon>
        <taxon>Bacillati</taxon>
        <taxon>Actinomycetota</taxon>
        <taxon>Actinomycetes</taxon>
        <taxon>Propionibacteriales</taxon>
        <taxon>Kribbellaceae</taxon>
        <taxon>Kribbella</taxon>
    </lineage>
</organism>
<sequence length="225" mass="23981">MDRLTKLGATAWAVGVTQFFVLMVVVQLSWKTRYSWADNNISDLGNVHCGDFGGRYVCSPLHGLMNGSFVVGGVLIIAGVLLTYAAWPRGVASWTVRVLLMATGSGWMVAGLSPADINEDLHVLGGAVVIFLGGNLALLLAGLLRPDSPISRTRWYAVGFGLLGLVAMVLHFGGHGLGLGTGGMERVTAYGVPVWLLIAALTLLRPTPSRRESSGARRRRAAVRR</sequence>
<feature type="transmembrane region" description="Helical" evidence="1">
    <location>
        <begin position="121"/>
        <end position="143"/>
    </location>
</feature>
<evidence type="ECO:0000313" key="2">
    <source>
        <dbReference type="EMBL" id="ADB30455.1"/>
    </source>
</evidence>
<feature type="transmembrane region" description="Helical" evidence="1">
    <location>
        <begin position="7"/>
        <end position="30"/>
    </location>
</feature>
<dbReference type="Pfam" id="PF06197">
    <property type="entry name" value="DUF998"/>
    <property type="match status" value="1"/>
</dbReference>
<dbReference type="EMBL" id="CP001736">
    <property type="protein sequence ID" value="ADB30455.1"/>
    <property type="molecule type" value="Genomic_DNA"/>
</dbReference>
<proteinExistence type="predicted"/>
<gene>
    <name evidence="2" type="ordered locus">Kfla_1353</name>
</gene>
<dbReference type="HOGENOM" id="CLU_080422_3_0_11"/>
<keyword evidence="3" id="KW-1185">Reference proteome</keyword>
<dbReference type="RefSeq" id="WP_012919011.1">
    <property type="nucleotide sequence ID" value="NC_013729.1"/>
</dbReference>
<keyword evidence="1" id="KW-0812">Transmembrane</keyword>
<feature type="transmembrane region" description="Helical" evidence="1">
    <location>
        <begin position="187"/>
        <end position="204"/>
    </location>
</feature>
<protein>
    <recommendedName>
        <fullName evidence="4">DUF998 domain-containing protein</fullName>
    </recommendedName>
</protein>
<evidence type="ECO:0000256" key="1">
    <source>
        <dbReference type="SAM" id="Phobius"/>
    </source>
</evidence>
<dbReference type="AlphaFoldDB" id="D2PKE3"/>
<keyword evidence="1" id="KW-1133">Transmembrane helix</keyword>
<keyword evidence="1" id="KW-0472">Membrane</keyword>
<dbReference type="OrthoDB" id="5191116at2"/>
<dbReference type="eggNOG" id="COG3371">
    <property type="taxonomic scope" value="Bacteria"/>
</dbReference>
<dbReference type="InterPro" id="IPR009339">
    <property type="entry name" value="DUF998"/>
</dbReference>
<accession>D2PKE3</accession>
<dbReference type="Proteomes" id="UP000007967">
    <property type="component" value="Chromosome"/>
</dbReference>
<evidence type="ECO:0008006" key="4">
    <source>
        <dbReference type="Google" id="ProtNLM"/>
    </source>
</evidence>
<reference evidence="2 3" key="2">
    <citation type="journal article" date="2010" name="Stand. Genomic Sci.">
        <title>Complete genome sequence of Kribbella flavida type strain (IFO 14399).</title>
        <authorList>
            <person name="Pukall R."/>
            <person name="Lapidus A."/>
            <person name="Glavina Del Rio T."/>
            <person name="Copeland A."/>
            <person name="Tice H."/>
            <person name="Cheng J.-F."/>
            <person name="Lucas S."/>
            <person name="Chen F."/>
            <person name="Nolan M."/>
            <person name="LaButti K."/>
            <person name="Pati A."/>
            <person name="Ivanova N."/>
            <person name="Mavrommatis K."/>
            <person name="Mikhailova N."/>
            <person name="Pitluck S."/>
            <person name="Bruce D."/>
            <person name="Goodwin L."/>
            <person name="Land M."/>
            <person name="Hauser L."/>
            <person name="Chang Y.-J."/>
            <person name="Jeffries C.D."/>
            <person name="Chen A."/>
            <person name="Palaniappan K."/>
            <person name="Chain P."/>
            <person name="Rohde M."/>
            <person name="Goeker M."/>
            <person name="Bristow J."/>
            <person name="Eisen J.A."/>
            <person name="Markowitz V."/>
            <person name="Hugenholtz P."/>
            <person name="Kyrpides N.C."/>
            <person name="Klenk H.-P."/>
            <person name="Brettin T."/>
        </authorList>
    </citation>
    <scope>NUCLEOTIDE SEQUENCE [LARGE SCALE GENOMIC DNA]</scope>
    <source>
        <strain evidence="3">DSM 17836 / JCM 10339 / NBRC 14399</strain>
    </source>
</reference>
<dbReference type="STRING" id="479435.Kfla_1353"/>
<feature type="transmembrane region" description="Helical" evidence="1">
    <location>
        <begin position="94"/>
        <end position="115"/>
    </location>
</feature>
<dbReference type="KEGG" id="kfl:Kfla_1353"/>
<evidence type="ECO:0000313" key="3">
    <source>
        <dbReference type="Proteomes" id="UP000007967"/>
    </source>
</evidence>
<name>D2PKE3_KRIFD</name>